<dbReference type="GO" id="GO:0016645">
    <property type="term" value="F:oxidoreductase activity, acting on the CH-NH group of donors"/>
    <property type="evidence" value="ECO:0007669"/>
    <property type="project" value="InterPro"/>
</dbReference>
<dbReference type="STRING" id="655355.SAMN05216283_10567"/>
<dbReference type="Gene3D" id="3.40.50.150">
    <property type="entry name" value="Vaccinia Virus protein VP39"/>
    <property type="match status" value="1"/>
</dbReference>
<dbReference type="AlphaFoldDB" id="A0A1I2I6H6"/>
<evidence type="ECO:0000313" key="2">
    <source>
        <dbReference type="EMBL" id="SFF36091.1"/>
    </source>
</evidence>
<dbReference type="SUPFAM" id="SSF53335">
    <property type="entry name" value="S-adenosyl-L-methionine-dependent methyltransferases"/>
    <property type="match status" value="1"/>
</dbReference>
<dbReference type="GO" id="GO:0004808">
    <property type="term" value="F:tRNA (5-methylaminomethyl-2-thiouridylate)(34)-methyltransferase activity"/>
    <property type="evidence" value="ECO:0007669"/>
    <property type="project" value="InterPro"/>
</dbReference>
<dbReference type="InterPro" id="IPR008471">
    <property type="entry name" value="MnmC-like_methylTransf"/>
</dbReference>
<dbReference type="PANTHER" id="PTHR39963">
    <property type="entry name" value="SLL0983 PROTEIN"/>
    <property type="match status" value="1"/>
</dbReference>
<dbReference type="Pfam" id="PF05430">
    <property type="entry name" value="Methyltransf_30"/>
    <property type="match status" value="1"/>
</dbReference>
<organism evidence="2 3">
    <name type="scientific">Sunxiuqinia elliptica</name>
    <dbReference type="NCBI Taxonomy" id="655355"/>
    <lineage>
        <taxon>Bacteria</taxon>
        <taxon>Pseudomonadati</taxon>
        <taxon>Bacteroidota</taxon>
        <taxon>Bacteroidia</taxon>
        <taxon>Marinilabiliales</taxon>
        <taxon>Prolixibacteraceae</taxon>
        <taxon>Sunxiuqinia</taxon>
    </lineage>
</organism>
<evidence type="ECO:0000259" key="1">
    <source>
        <dbReference type="Pfam" id="PF05430"/>
    </source>
</evidence>
<keyword evidence="3" id="KW-1185">Reference proteome</keyword>
<proteinExistence type="predicted"/>
<dbReference type="RefSeq" id="WP_093919984.1">
    <property type="nucleotide sequence ID" value="NZ_FONW01000005.1"/>
</dbReference>
<keyword evidence="2" id="KW-0489">Methyltransferase</keyword>
<keyword evidence="2" id="KW-0808">Transferase</keyword>
<dbReference type="PANTHER" id="PTHR39963:SF1">
    <property type="entry name" value="MNMC-LIKE METHYLTRANSFERASE DOMAIN-CONTAINING PROTEIN"/>
    <property type="match status" value="1"/>
</dbReference>
<gene>
    <name evidence="2" type="ORF">SAMN05216283_10567</name>
</gene>
<sequence length="219" mass="25233">MKRQLEITEDGSHTLYLPEMDEHFHSIHGAIQESMHVFIHQGLDRCPQQEINLLEVGFGTGLNAWLSLLHRQGKNIHYYSLEKYPLTVDEYSQLNYTQAHSPEQQALFLKMHQAVWNQPVLITEGFELTKLQTDLQTVDLSQLPKFDLIYFDAFAPSKQPELWTDEIFHKISAHCQAGARFTTYCAKGDVRRSLQKNGFAMQRLVGPPGKKQMLYGEKA</sequence>
<evidence type="ECO:0000313" key="3">
    <source>
        <dbReference type="Proteomes" id="UP000198964"/>
    </source>
</evidence>
<dbReference type="NCBIfam" id="NF033855">
    <property type="entry name" value="tRNA_MNMC2"/>
    <property type="match status" value="1"/>
</dbReference>
<dbReference type="InterPro" id="IPR047785">
    <property type="entry name" value="tRNA_MNMC2"/>
</dbReference>
<accession>A0A1I2I6H6</accession>
<dbReference type="EMBL" id="FONW01000005">
    <property type="protein sequence ID" value="SFF36091.1"/>
    <property type="molecule type" value="Genomic_DNA"/>
</dbReference>
<feature type="domain" description="MnmC-like methyltransferase" evidence="1">
    <location>
        <begin position="135"/>
        <end position="218"/>
    </location>
</feature>
<name>A0A1I2I6H6_9BACT</name>
<protein>
    <submittedName>
        <fullName evidence="2">tRNA U34 5-methylaminomethyl-2-thiouridine-forming methyltransferase MnmC</fullName>
    </submittedName>
</protein>
<reference evidence="2 3" key="1">
    <citation type="submission" date="2016-10" db="EMBL/GenBank/DDBJ databases">
        <authorList>
            <person name="de Groot N.N."/>
        </authorList>
    </citation>
    <scope>NUCLEOTIDE SEQUENCE [LARGE SCALE GENOMIC DNA]</scope>
    <source>
        <strain evidence="2 3">CGMCC 1.9156</strain>
    </source>
</reference>
<dbReference type="InterPro" id="IPR029063">
    <property type="entry name" value="SAM-dependent_MTases_sf"/>
</dbReference>
<dbReference type="Proteomes" id="UP000198964">
    <property type="component" value="Unassembled WGS sequence"/>
</dbReference>
<dbReference type="GO" id="GO:0032259">
    <property type="term" value="P:methylation"/>
    <property type="evidence" value="ECO:0007669"/>
    <property type="project" value="UniProtKB-KW"/>
</dbReference>